<dbReference type="Pfam" id="PF00202">
    <property type="entry name" value="Aminotran_3"/>
    <property type="match status" value="1"/>
</dbReference>
<protein>
    <submittedName>
        <fullName evidence="9">Hybrid non-ribosomal peptide synthetase/type I polyketide synthase</fullName>
    </submittedName>
</protein>
<dbReference type="InterPro" id="IPR014030">
    <property type="entry name" value="Ketoacyl_synth_N"/>
</dbReference>
<dbReference type="NCBIfam" id="TIGR01733">
    <property type="entry name" value="AA-adenyl-dom"/>
    <property type="match status" value="1"/>
</dbReference>
<dbReference type="InterPro" id="IPR025110">
    <property type="entry name" value="AMP-bd_C"/>
</dbReference>
<dbReference type="SMART" id="SM00827">
    <property type="entry name" value="PKS_AT"/>
    <property type="match status" value="1"/>
</dbReference>
<dbReference type="Pfam" id="PF00668">
    <property type="entry name" value="Condensation"/>
    <property type="match status" value="1"/>
</dbReference>
<keyword evidence="2" id="KW-0597">Phosphoprotein</keyword>
<dbReference type="PROSITE" id="PS50075">
    <property type="entry name" value="CARRIER"/>
    <property type="match status" value="2"/>
</dbReference>
<dbReference type="SUPFAM" id="SSF53901">
    <property type="entry name" value="Thiolase-like"/>
    <property type="match status" value="1"/>
</dbReference>
<dbReference type="Gene3D" id="3.30.559.10">
    <property type="entry name" value="Chloramphenicol acetyltransferase-like domain"/>
    <property type="match status" value="1"/>
</dbReference>
<dbReference type="Gene3D" id="3.30.70.3290">
    <property type="match status" value="3"/>
</dbReference>
<dbReference type="SUPFAM" id="SSF56801">
    <property type="entry name" value="Acetyl-CoA synthetase-like"/>
    <property type="match status" value="1"/>
</dbReference>
<feature type="region of interest" description="Disordered" evidence="6">
    <location>
        <begin position="2760"/>
        <end position="2793"/>
    </location>
</feature>
<dbReference type="Gene3D" id="3.30.559.30">
    <property type="entry name" value="Nonribosomal peptide synthetase, condensation domain"/>
    <property type="match status" value="1"/>
</dbReference>
<dbReference type="RefSeq" id="WP_043573388.1">
    <property type="nucleotide sequence ID" value="NZ_CP142381.1"/>
</dbReference>
<feature type="compositionally biased region" description="Low complexity" evidence="6">
    <location>
        <begin position="1075"/>
        <end position="1085"/>
    </location>
</feature>
<dbReference type="SMART" id="SM00823">
    <property type="entry name" value="PKS_PP"/>
    <property type="match status" value="1"/>
</dbReference>
<proteinExistence type="inferred from homology"/>
<dbReference type="PANTHER" id="PTHR43775:SF51">
    <property type="entry name" value="INACTIVE PHENOLPHTHIOCEROL SYNTHESIS POLYKETIDE SYNTHASE TYPE I PKS1-RELATED"/>
    <property type="match status" value="1"/>
</dbReference>
<dbReference type="Proteomes" id="UP000711178">
    <property type="component" value="Unassembled WGS sequence"/>
</dbReference>
<dbReference type="InterPro" id="IPR014031">
    <property type="entry name" value="Ketoacyl_synth_C"/>
</dbReference>
<feature type="region of interest" description="Disordered" evidence="6">
    <location>
        <begin position="1075"/>
        <end position="1109"/>
    </location>
</feature>
<dbReference type="Pfam" id="PF16197">
    <property type="entry name" value="KAsynt_C_assoc"/>
    <property type="match status" value="1"/>
</dbReference>
<dbReference type="Pfam" id="PF00550">
    <property type="entry name" value="PP-binding"/>
    <property type="match status" value="2"/>
</dbReference>
<evidence type="ECO:0000256" key="3">
    <source>
        <dbReference type="ARBA" id="ARBA00022679"/>
    </source>
</evidence>
<dbReference type="InterPro" id="IPR045851">
    <property type="entry name" value="AMP-bd_C_sf"/>
</dbReference>
<dbReference type="Gene3D" id="3.90.1150.10">
    <property type="entry name" value="Aspartate Aminotransferase, domain 1"/>
    <property type="match status" value="1"/>
</dbReference>
<dbReference type="InterPro" id="IPR036736">
    <property type="entry name" value="ACP-like_sf"/>
</dbReference>
<dbReference type="Pfam" id="PF00698">
    <property type="entry name" value="Acyl_transf_1"/>
    <property type="match status" value="1"/>
</dbReference>
<accession>A0ABS7FIV0</accession>
<dbReference type="InterPro" id="IPR001227">
    <property type="entry name" value="Ac_transferase_dom_sf"/>
</dbReference>
<feature type="region of interest" description="Disordered" evidence="6">
    <location>
        <begin position="1"/>
        <end position="20"/>
    </location>
</feature>
<evidence type="ECO:0000313" key="10">
    <source>
        <dbReference type="Proteomes" id="UP000711178"/>
    </source>
</evidence>
<dbReference type="CDD" id="cd05930">
    <property type="entry name" value="A_NRPS"/>
    <property type="match status" value="1"/>
</dbReference>
<feature type="domain" description="Ketosynthase family 3 (KS3)" evidence="8">
    <location>
        <begin position="23"/>
        <end position="434"/>
    </location>
</feature>
<dbReference type="Gene3D" id="3.30.300.30">
    <property type="match status" value="1"/>
</dbReference>
<dbReference type="SUPFAM" id="SSF52151">
    <property type="entry name" value="FabD/lysophospholipase-like"/>
    <property type="match status" value="1"/>
</dbReference>
<dbReference type="Gene3D" id="3.40.366.10">
    <property type="entry name" value="Malonyl-Coenzyme A Acyl Carrier Protein, domain 2"/>
    <property type="match status" value="1"/>
</dbReference>
<dbReference type="SUPFAM" id="SSF53383">
    <property type="entry name" value="PLP-dependent transferases"/>
    <property type="match status" value="1"/>
</dbReference>
<name>A0ABS7FIV0_9NEIS</name>
<dbReference type="Pfam" id="PF00109">
    <property type="entry name" value="ketoacyl-synt"/>
    <property type="match status" value="1"/>
</dbReference>
<evidence type="ECO:0000256" key="5">
    <source>
        <dbReference type="ARBA" id="ARBA00029443"/>
    </source>
</evidence>
<dbReference type="InterPro" id="IPR032821">
    <property type="entry name" value="PKS_assoc"/>
</dbReference>
<dbReference type="InterPro" id="IPR020841">
    <property type="entry name" value="PKS_Beta-ketoAc_synthase_dom"/>
</dbReference>
<dbReference type="GeneID" id="89685652"/>
<dbReference type="Gene3D" id="3.40.640.10">
    <property type="entry name" value="Type I PLP-dependent aspartate aminotransferase-like (Major domain)"/>
    <property type="match status" value="1"/>
</dbReference>
<dbReference type="SMART" id="SM00825">
    <property type="entry name" value="PKS_KS"/>
    <property type="match status" value="1"/>
</dbReference>
<dbReference type="EMBL" id="JAHDTB010000029">
    <property type="protein sequence ID" value="MBW8290003.1"/>
    <property type="molecule type" value="Genomic_DNA"/>
</dbReference>
<evidence type="ECO:0000313" key="9">
    <source>
        <dbReference type="EMBL" id="MBW8290003.1"/>
    </source>
</evidence>
<sequence length="2793" mass="297083">MNHPQPSQPTSASENRLLPSRQPERVAIIGAACRFPGANSLQALRNLLLEEREAVDQIAIDRGAIAADGVSRAGLIDPPDGFDPPFFGIAQREANQMDPQQRLVMELAVEALESAGIPRASLAGSRTGVYIGISTFDYSRLQMNEGQDLDLYAGTGNAFSIVANRLSYFLNLAGPSLAVDTACSSSLTAAHLAVRALRAGEIDLAIVGGVNLLLAPDLMKVFAGAKMLSPDGRCKTFDAAADGYVRGEGAGIVILKRASQLQPESERALALIAGSAVNQDGRTNGLTAPSGPAQVGVIRDALADAGLLPADIDAVELHGTGTPLGDPIEAQALGEVFAADREQPLAVGSVKTNIGHLEAAAGIAGLLKGVIALREAKLPSSLNFRQANPDIDLARLKLAVASAPVALPSARRPARIGVSSFGFGGTNAHLILETAPAQPPRTAHADDAASWLLPLSAASADALRAQAAQYAALLERSGGAALADIVHTAARHRDHMDHRLAAHGDRGQLIAALRAAAGGQTHPGLSLGRRPAAGARKLALHGAAPELRAALAQAGIAADAELESSSPEAWQQQLPGRWDILAPSHGEAAALPERLRPLAAPANAMAALGLLYAYGHELDWQRIQPAGALAELPAYPWQRRRCWYGDQGLAARVTDRPRHLLALAAASAEALSSQAAQALQDCAQLPPDALADFCHAANAGLAKQPWRASVGAADSEELRRGLQQLAARPQPVPAPAAEPGVVFLLTGQGSALAGAGAELYASHPRFRDAIEHCSSLLKPVLDVSLSRLLFDRVRGDALLQNTCYAQPAWVALSWSLAQLWADWGVRPAALLGHSLGEYTAAALSGMASIEQILPLVAARGALMQETAGAAGMVAVKASAEQLRELVAAHAGSLALAADNGPASCVLSGASDALAEALKALDAQGIRWRTLDVSTAFHSPLLDPVLERMAALAAPINWQPGTVPVISNLNGLAHAAAPDAAYWAAHARGTVQFRQGVQTLLAQGHRLFLELGPRPTLSALGRAASGELAVNWLSSLDGAGNDWQAMLDSAGALHNAGVNLDWSRFDQPYRRRALPAPAARSSIPSSLEPSMPQVNSSLDPRSNPSTSDDHVRQVRADLVRQIAKALGESEADLQTDRLFIEMGADSVMLAEAMRGIQASYGVKISARQLLNELNTIDRLSVHLAEQTAPQAAPAAAAPAPAIALPAHAAAGDMNALFQQQLNLVQQVIHSQLAALGGAPQAAPAPIRPVAAAIAALPAAPSSIPAAKAAPARAAGSAQSQQQAAHFAAFSQAYVARTATSKRLADERRQRLADVRASAGFRPTLKEIVYPLTGNRADGARVWDVDGNEYIDISMDFGVNIFGHGAPFLKAALHEQAENSLALGTRSTLAGEVSTMLCEMTGMDRVLFCQSGSESLMTALRLARLLRDRSRVAVFRKSYHGHFDGLLGDRSAIGDATEPVAPGILPNFVADLLMLDYCDDAALRAIETNADQLAAVLVEPIQSRVLDAQPREFLHKLREVTRRHGILLIFDEMITGFRCAPGGAQEVFGVEADLVTYGKTIGGGVPMAALAARGSLLDGIDGGIWRFGDDSAPDAGTTFFAGTFNNHPLGLAMAHAVLKELKQRGPAFQQSLTERTRQLTERLNQYFQAEKLPLSMIHFGSVFRFKHAGNLDLFYYHLLHRGLFVWEGRNCFLCDAHGQQEIDFIVDSVIDSVEALRAGGYLPARPAGAGLAAGEAPLSDTQRQIWLASQLDASGAAAYCETVALELGGRIEAAALQRALAELSARHEALRTTVHGDKGIQRVHAELAIPLTLGEGGDGADWLRAFSAAPFALESAGPLQAGLFQHADGKPVLALRAHHILIDGWSLALILEELSALLDPAGRAALEAAQPFRRQLEWLLSARDEQAEAFWSQRLADAPEALPLPRANAGDDGQQARWQGERLRLPVPAGTADALTQLAVRQKATLFTTTLSLTLALFHTLFDRDDILLGVPTHGRLDGLERMVGQAAQIMPLRSRLAPGARFEQLLETVDFELEAMSDHQAYPLARLLEPVLAGGERPGALTVTFNLDRVRQSDFAGLPVTLLDAPVSGVKFDLAINLMQTPKGWLLDLDYQSRRYRREDIQRLAERWLDWAARVAADPAVELERANPLPAAELQQVLRGFNATANGKTALPVPQRIARQAALTPDAIAVTADGRHIDYRTLDLAARTIASELVNHGAGPEKIVAVMLPRSAELVASLLGIFYTGAAYMPIDPDEPALRREEIFAETQPIALVTDAAIASRLAVDCPAIIVESPEELAAGWPSTADAWVNPAPVEAGDLAYVIYTSGSTNKPKGVLCTHGGLANLMEWTTERFPLDAADAVLQKAPYTFDISLWELCWPLLTGARLVVAPPETHRDPDYLARLIAAERVTAAQFVPAMLEAFAATPAARECRSLRHLFAGGEALLPSQCIAVRELGLPGLELHNLYGPTEATILVTHYTLRAGGRGAVPIGYPIANTSLRIVDSRGRPVGVGIEGDLLIGGVQLARGYLNRPEQNAAAFIETVADDGAPLRLYRSGDRARWLDDGAVEYLGRVDNQVKLRGLRIEIGEIEHALRAHPAIQEAVVDLRGDSAATQRLLAWIVPRQQAEALPAGDWQQALREYLAQRLPIYMIPAQFAALAALPLSRHGKIDRGALIEPRPDAGAVQAPRNPVEAELLDYARQNLALEMAGVEDNFFVAGGQSLAAAQLVTWAQQRFGARLALKDFLLKPTLAQLALLISQAGPASADDEGGLRSRERRRVRRDQIENETLGGADK</sequence>
<dbReference type="PANTHER" id="PTHR43775">
    <property type="entry name" value="FATTY ACID SYNTHASE"/>
    <property type="match status" value="1"/>
</dbReference>
<keyword evidence="3" id="KW-0808">Transferase</keyword>
<feature type="domain" description="Carrier" evidence="7">
    <location>
        <begin position="2685"/>
        <end position="2760"/>
    </location>
</feature>
<comment type="caution">
    <text evidence="9">The sequence shown here is derived from an EMBL/GenBank/DDBJ whole genome shotgun (WGS) entry which is preliminary data.</text>
</comment>
<gene>
    <name evidence="9" type="ORF">KIF53_20395</name>
</gene>
<evidence type="ECO:0000256" key="6">
    <source>
        <dbReference type="SAM" id="MobiDB-lite"/>
    </source>
</evidence>
<dbReference type="Gene3D" id="3.40.47.10">
    <property type="match status" value="1"/>
</dbReference>
<evidence type="ECO:0000256" key="1">
    <source>
        <dbReference type="ARBA" id="ARBA00022450"/>
    </source>
</evidence>
<feature type="domain" description="Carrier" evidence="7">
    <location>
        <begin position="1108"/>
        <end position="1186"/>
    </location>
</feature>
<dbReference type="InterPro" id="IPR023213">
    <property type="entry name" value="CAT-like_dom_sf"/>
</dbReference>
<dbReference type="InterPro" id="IPR050091">
    <property type="entry name" value="PKS_NRPS_Biosynth_Enz"/>
</dbReference>
<dbReference type="Gene3D" id="3.40.50.12780">
    <property type="entry name" value="N-terminal domain of ligase-like"/>
    <property type="match status" value="1"/>
</dbReference>
<dbReference type="InterPro" id="IPR000873">
    <property type="entry name" value="AMP-dep_synth/lig_dom"/>
</dbReference>
<reference evidence="9 10" key="1">
    <citation type="submission" date="2021-05" db="EMBL/GenBank/DDBJ databases">
        <title>Draft Whole Genome Sequencing Of Biosensor Chromobacterium violaceum Strain CV026 Reveals A Regulatory RNA In Chromobacterium violaceum Phenotype Regulatory Network.</title>
        <authorList>
            <person name="Hong K.W."/>
            <person name="Chan K.G."/>
            <person name="Chang C.-Y."/>
        </authorList>
    </citation>
    <scope>NUCLEOTIDE SEQUENCE [LARGE SCALE GENOMIC DNA]</scope>
    <source>
        <strain evidence="9 10">ATCC 31532</strain>
    </source>
</reference>
<feature type="compositionally biased region" description="Polar residues" evidence="6">
    <location>
        <begin position="1091"/>
        <end position="1105"/>
    </location>
</feature>
<evidence type="ECO:0000259" key="7">
    <source>
        <dbReference type="PROSITE" id="PS50075"/>
    </source>
</evidence>
<dbReference type="CDD" id="cd00833">
    <property type="entry name" value="PKS"/>
    <property type="match status" value="1"/>
</dbReference>
<dbReference type="InterPro" id="IPR014043">
    <property type="entry name" value="Acyl_transferase_dom"/>
</dbReference>
<dbReference type="InterPro" id="IPR005814">
    <property type="entry name" value="Aminotrans_3"/>
</dbReference>
<evidence type="ECO:0000256" key="4">
    <source>
        <dbReference type="ARBA" id="ARBA00022898"/>
    </source>
</evidence>
<dbReference type="InterPro" id="IPR016035">
    <property type="entry name" value="Acyl_Trfase/lysoPLipase"/>
</dbReference>
<dbReference type="InterPro" id="IPR020806">
    <property type="entry name" value="PKS_PP-bd"/>
</dbReference>
<dbReference type="Pfam" id="PF00501">
    <property type="entry name" value="AMP-binding"/>
    <property type="match status" value="1"/>
</dbReference>
<dbReference type="InterPro" id="IPR015421">
    <property type="entry name" value="PyrdxlP-dep_Trfase_major"/>
</dbReference>
<organism evidence="9 10">
    <name type="scientific">Chromobacterium subtsugae</name>
    <dbReference type="NCBI Taxonomy" id="251747"/>
    <lineage>
        <taxon>Bacteria</taxon>
        <taxon>Pseudomonadati</taxon>
        <taxon>Pseudomonadota</taxon>
        <taxon>Betaproteobacteria</taxon>
        <taxon>Neisseriales</taxon>
        <taxon>Chromobacteriaceae</taxon>
        <taxon>Chromobacterium</taxon>
    </lineage>
</organism>
<feature type="compositionally biased region" description="Polar residues" evidence="6">
    <location>
        <begin position="1"/>
        <end position="14"/>
    </location>
</feature>
<dbReference type="SMART" id="SM01294">
    <property type="entry name" value="PKS_PP_betabranch"/>
    <property type="match status" value="1"/>
</dbReference>
<dbReference type="InterPro" id="IPR001242">
    <property type="entry name" value="Condensation_dom"/>
</dbReference>
<dbReference type="InterPro" id="IPR016036">
    <property type="entry name" value="Malonyl_transacylase_ACP-bd"/>
</dbReference>
<dbReference type="InterPro" id="IPR010071">
    <property type="entry name" value="AA_adenyl_dom"/>
</dbReference>
<dbReference type="Pfam" id="PF02801">
    <property type="entry name" value="Ketoacyl-synt_C"/>
    <property type="match status" value="1"/>
</dbReference>
<dbReference type="SUPFAM" id="SSF52777">
    <property type="entry name" value="CoA-dependent acyltransferases"/>
    <property type="match status" value="2"/>
</dbReference>
<comment type="similarity">
    <text evidence="5">In the C-terminal section; belongs to the NRP synthetase family.</text>
</comment>
<dbReference type="InterPro" id="IPR015422">
    <property type="entry name" value="PyrdxlP-dep_Trfase_small"/>
</dbReference>
<dbReference type="PROSITE" id="PS52004">
    <property type="entry name" value="KS3_2"/>
    <property type="match status" value="1"/>
</dbReference>
<keyword evidence="10" id="KW-1185">Reference proteome</keyword>
<dbReference type="InterPro" id="IPR015424">
    <property type="entry name" value="PyrdxlP-dep_Trfase"/>
</dbReference>
<dbReference type="SUPFAM" id="SSF55048">
    <property type="entry name" value="Probable ACP-binding domain of malonyl-CoA ACP transacylase"/>
    <property type="match status" value="1"/>
</dbReference>
<dbReference type="InterPro" id="IPR016039">
    <property type="entry name" value="Thiolase-like"/>
</dbReference>
<dbReference type="SUPFAM" id="SSF47336">
    <property type="entry name" value="ACP-like"/>
    <property type="match status" value="2"/>
</dbReference>
<keyword evidence="1" id="KW-0596">Phosphopantetheine</keyword>
<evidence type="ECO:0000256" key="2">
    <source>
        <dbReference type="ARBA" id="ARBA00022553"/>
    </source>
</evidence>
<dbReference type="Gene3D" id="1.10.1200.10">
    <property type="entry name" value="ACP-like"/>
    <property type="match status" value="2"/>
</dbReference>
<keyword evidence="4" id="KW-0663">Pyridoxal phosphate</keyword>
<dbReference type="Pfam" id="PF13193">
    <property type="entry name" value="AMP-binding_C"/>
    <property type="match status" value="1"/>
</dbReference>
<evidence type="ECO:0000259" key="8">
    <source>
        <dbReference type="PROSITE" id="PS52004"/>
    </source>
</evidence>
<dbReference type="InterPro" id="IPR042099">
    <property type="entry name" value="ANL_N_sf"/>
</dbReference>
<dbReference type="InterPro" id="IPR009081">
    <property type="entry name" value="PP-bd_ACP"/>
</dbReference>